<dbReference type="InterPro" id="IPR001789">
    <property type="entry name" value="Sig_transdc_resp-reg_receiver"/>
</dbReference>
<gene>
    <name evidence="5" type="ORF">H3H36_12425</name>
</gene>
<proteinExistence type="predicted"/>
<organism evidence="5 6">
    <name type="scientific">Rugamonas fusca</name>
    <dbReference type="NCBI Taxonomy" id="2758568"/>
    <lineage>
        <taxon>Bacteria</taxon>
        <taxon>Pseudomonadati</taxon>
        <taxon>Pseudomonadota</taxon>
        <taxon>Betaproteobacteria</taxon>
        <taxon>Burkholderiales</taxon>
        <taxon>Oxalobacteraceae</taxon>
        <taxon>Telluria group</taxon>
        <taxon>Rugamonas</taxon>
    </lineage>
</organism>
<dbReference type="Gene3D" id="3.40.50.2300">
    <property type="match status" value="1"/>
</dbReference>
<dbReference type="SMART" id="SM00448">
    <property type="entry name" value="REC"/>
    <property type="match status" value="1"/>
</dbReference>
<evidence type="ECO:0000256" key="1">
    <source>
        <dbReference type="ARBA" id="ARBA00022553"/>
    </source>
</evidence>
<evidence type="ECO:0000259" key="4">
    <source>
        <dbReference type="PROSITE" id="PS50110"/>
    </source>
</evidence>
<dbReference type="Pfam" id="PF00072">
    <property type="entry name" value="Response_reg"/>
    <property type="match status" value="1"/>
</dbReference>
<dbReference type="GO" id="GO:0000160">
    <property type="term" value="P:phosphorelay signal transduction system"/>
    <property type="evidence" value="ECO:0007669"/>
    <property type="project" value="UniProtKB-KW"/>
</dbReference>
<evidence type="ECO:0000256" key="2">
    <source>
        <dbReference type="ARBA" id="ARBA00023012"/>
    </source>
</evidence>
<reference evidence="5 6" key="1">
    <citation type="submission" date="2020-07" db="EMBL/GenBank/DDBJ databases">
        <title>Novel species isolated from subtropical streams in China.</title>
        <authorList>
            <person name="Lu H."/>
        </authorList>
    </citation>
    <scope>NUCLEOTIDE SEQUENCE [LARGE SCALE GENOMIC DNA]</scope>
    <source>
        <strain evidence="5 6">FT3S</strain>
    </source>
</reference>
<dbReference type="PANTHER" id="PTHR45339">
    <property type="entry name" value="HYBRID SIGNAL TRANSDUCTION HISTIDINE KINASE J"/>
    <property type="match status" value="1"/>
</dbReference>
<dbReference type="InterPro" id="IPR011006">
    <property type="entry name" value="CheY-like_superfamily"/>
</dbReference>
<comment type="caution">
    <text evidence="5">The sequence shown here is derived from an EMBL/GenBank/DDBJ whole genome shotgun (WGS) entry which is preliminary data.</text>
</comment>
<dbReference type="PANTHER" id="PTHR45339:SF1">
    <property type="entry name" value="HYBRID SIGNAL TRANSDUCTION HISTIDINE KINASE J"/>
    <property type="match status" value="1"/>
</dbReference>
<protein>
    <submittedName>
        <fullName evidence="5">Response regulator</fullName>
    </submittedName>
</protein>
<dbReference type="RefSeq" id="WP_182217948.1">
    <property type="nucleotide sequence ID" value="NZ_JACEZS010000009.1"/>
</dbReference>
<dbReference type="AlphaFoldDB" id="A0A7W2EHS7"/>
<keyword evidence="1 3" id="KW-0597">Phosphoprotein</keyword>
<sequence>MKLPVHVTPPAPDWSLTRLGEPVHWPPELRQVIDILLNCPAPMLLMWSREQIMVYNEAYVALNGTANLQAPGGKVPPVSPPAWSWSGAAIEHAWAGHSASYRAQPLSVWRNGAPLRLPCDLYFTPVRAADGAVAGILCTLAPAAPAPASVPPHAPLRILVVEDNADARYLACETLRALGHQVDAVASGEAALPALQQGPVDILFCDVSLPGMSGVELARAALARHPGLELLFVSGYGDALTRHLPWPVTTLQKPYELAQLQQALAIISRRLHDAAP</sequence>
<name>A0A7W2EHS7_9BURK</name>
<keyword evidence="2" id="KW-0902">Two-component regulatory system</keyword>
<dbReference type="SUPFAM" id="SSF52172">
    <property type="entry name" value="CheY-like"/>
    <property type="match status" value="1"/>
</dbReference>
<evidence type="ECO:0000256" key="3">
    <source>
        <dbReference type="PROSITE-ProRule" id="PRU00169"/>
    </source>
</evidence>
<evidence type="ECO:0000313" key="6">
    <source>
        <dbReference type="Proteomes" id="UP000566711"/>
    </source>
</evidence>
<dbReference type="PROSITE" id="PS50110">
    <property type="entry name" value="RESPONSE_REGULATORY"/>
    <property type="match status" value="1"/>
</dbReference>
<dbReference type="Proteomes" id="UP000566711">
    <property type="component" value="Unassembled WGS sequence"/>
</dbReference>
<accession>A0A7W2EHS7</accession>
<dbReference type="EMBL" id="JACEZS010000009">
    <property type="protein sequence ID" value="MBA5606161.1"/>
    <property type="molecule type" value="Genomic_DNA"/>
</dbReference>
<feature type="modified residue" description="4-aspartylphosphate" evidence="3">
    <location>
        <position position="206"/>
    </location>
</feature>
<dbReference type="Gene3D" id="3.30.450.20">
    <property type="entry name" value="PAS domain"/>
    <property type="match status" value="1"/>
</dbReference>
<evidence type="ECO:0000313" key="5">
    <source>
        <dbReference type="EMBL" id="MBA5606161.1"/>
    </source>
</evidence>
<feature type="domain" description="Response regulatory" evidence="4">
    <location>
        <begin position="157"/>
        <end position="268"/>
    </location>
</feature>
<keyword evidence="6" id="KW-1185">Reference proteome</keyword>